<organism evidence="2 3">
    <name type="scientific">Methylobacterium trifolii</name>
    <dbReference type="NCBI Taxonomy" id="1003092"/>
    <lineage>
        <taxon>Bacteria</taxon>
        <taxon>Pseudomonadati</taxon>
        <taxon>Pseudomonadota</taxon>
        <taxon>Alphaproteobacteria</taxon>
        <taxon>Hyphomicrobiales</taxon>
        <taxon>Methylobacteriaceae</taxon>
        <taxon>Methylobacterium</taxon>
    </lineage>
</organism>
<reference evidence="2" key="2">
    <citation type="submission" date="2021-08" db="EMBL/GenBank/DDBJ databases">
        <authorList>
            <person name="Tani A."/>
            <person name="Ola A."/>
            <person name="Ogura Y."/>
            <person name="Katsura K."/>
            <person name="Hayashi T."/>
        </authorList>
    </citation>
    <scope>NUCLEOTIDE SEQUENCE</scope>
    <source>
        <strain evidence="2">DSM 23632</strain>
    </source>
</reference>
<dbReference type="EMBL" id="BPRB01000221">
    <property type="protein sequence ID" value="GJE61514.1"/>
    <property type="molecule type" value="Genomic_DNA"/>
</dbReference>
<name>A0ABQ4U220_9HYPH</name>
<evidence type="ECO:0008006" key="4">
    <source>
        <dbReference type="Google" id="ProtNLM"/>
    </source>
</evidence>
<comment type="caution">
    <text evidence="2">The sequence shown here is derived from an EMBL/GenBank/DDBJ whole genome shotgun (WGS) entry which is preliminary data.</text>
</comment>
<dbReference type="RefSeq" id="WP_238184078.1">
    <property type="nucleotide sequence ID" value="NZ_BPRB01000221.1"/>
</dbReference>
<keyword evidence="3" id="KW-1185">Reference proteome</keyword>
<dbReference type="Proteomes" id="UP001055057">
    <property type="component" value="Unassembled WGS sequence"/>
</dbReference>
<evidence type="ECO:0000313" key="2">
    <source>
        <dbReference type="EMBL" id="GJE61514.1"/>
    </source>
</evidence>
<proteinExistence type="predicted"/>
<gene>
    <name evidence="2" type="ORF">MPOCJGCO_3636</name>
</gene>
<evidence type="ECO:0000313" key="3">
    <source>
        <dbReference type="Proteomes" id="UP001055057"/>
    </source>
</evidence>
<feature type="region of interest" description="Disordered" evidence="1">
    <location>
        <begin position="1"/>
        <end position="31"/>
    </location>
</feature>
<accession>A0ABQ4U220</accession>
<protein>
    <recommendedName>
        <fullName evidence="4">XRE family transcriptional regulator</fullName>
    </recommendedName>
</protein>
<sequence length="104" mass="10851">MADTNDTAPTPRGAAVPDAARNDPGGPVSARSRRHLEEIASILGLPVAFFFPSDRGEPEPAGLPPGTVSRIMDLALAFAACGSEDKRDALMRYVGSVGGRTFDP</sequence>
<evidence type="ECO:0000256" key="1">
    <source>
        <dbReference type="SAM" id="MobiDB-lite"/>
    </source>
</evidence>
<reference evidence="2" key="1">
    <citation type="journal article" date="2021" name="Front. Microbiol.">
        <title>Comprehensive Comparative Genomics and Phenotyping of Methylobacterium Species.</title>
        <authorList>
            <person name="Alessa O."/>
            <person name="Ogura Y."/>
            <person name="Fujitani Y."/>
            <person name="Takami H."/>
            <person name="Hayashi T."/>
            <person name="Sahin N."/>
            <person name="Tani A."/>
        </authorList>
    </citation>
    <scope>NUCLEOTIDE SEQUENCE</scope>
    <source>
        <strain evidence="2">DSM 23632</strain>
    </source>
</reference>